<comment type="subcellular location">
    <subcellularLocation>
        <location evidence="1">Cell membrane</location>
        <topology evidence="1">Peripheral membrane protein</topology>
    </subcellularLocation>
</comment>
<name>A0A3B0PAQ5_MYCSY</name>
<evidence type="ECO:0000259" key="9">
    <source>
        <dbReference type="Pfam" id="PF00005"/>
    </source>
</evidence>
<evidence type="ECO:0000256" key="5">
    <source>
        <dbReference type="ARBA" id="ARBA00022741"/>
    </source>
</evidence>
<evidence type="ECO:0000313" key="11">
    <source>
        <dbReference type="Proteomes" id="UP000259328"/>
    </source>
</evidence>
<dbReference type="EMBL" id="LS991953">
    <property type="protein sequence ID" value="SYV93639.1"/>
    <property type="molecule type" value="Genomic_DNA"/>
</dbReference>
<dbReference type="GO" id="GO:0042626">
    <property type="term" value="F:ATPase-coupled transmembrane transporter activity"/>
    <property type="evidence" value="ECO:0007669"/>
    <property type="project" value="TreeGrafter"/>
</dbReference>
<evidence type="ECO:0000256" key="4">
    <source>
        <dbReference type="ARBA" id="ARBA00022475"/>
    </source>
</evidence>
<dbReference type="InterPro" id="IPR050095">
    <property type="entry name" value="ECF_ABC_transporter_ATP-bd"/>
</dbReference>
<proteinExistence type="inferred from homology"/>
<evidence type="ECO:0000256" key="1">
    <source>
        <dbReference type="ARBA" id="ARBA00004202"/>
    </source>
</evidence>
<dbReference type="Proteomes" id="UP000259328">
    <property type="component" value="Chromosome"/>
</dbReference>
<reference evidence="11" key="1">
    <citation type="submission" date="2018-06" db="EMBL/GenBank/DDBJ databases">
        <authorList>
            <consortium name="Pathogen Informatics"/>
        </authorList>
    </citation>
    <scope>NUCLEOTIDE SEQUENCE [LARGE SCALE GENOMIC DNA]</scope>
    <source>
        <strain evidence="11">NCTC10124</strain>
    </source>
</reference>
<dbReference type="GO" id="GO:0016887">
    <property type="term" value="F:ATP hydrolysis activity"/>
    <property type="evidence" value="ECO:0007669"/>
    <property type="project" value="InterPro"/>
</dbReference>
<keyword evidence="5" id="KW-0547">Nucleotide-binding</keyword>
<dbReference type="GO" id="GO:0043190">
    <property type="term" value="C:ATP-binding cassette (ABC) transporter complex"/>
    <property type="evidence" value="ECO:0007669"/>
    <property type="project" value="TreeGrafter"/>
</dbReference>
<accession>A0A3B0PAQ5</accession>
<evidence type="ECO:0000256" key="2">
    <source>
        <dbReference type="ARBA" id="ARBA00005417"/>
    </source>
</evidence>
<dbReference type="GO" id="GO:0005524">
    <property type="term" value="F:ATP binding"/>
    <property type="evidence" value="ECO:0007669"/>
    <property type="project" value="UniProtKB-KW"/>
</dbReference>
<dbReference type="AlphaFoldDB" id="A0A3B0PAQ5"/>
<feature type="domain" description="ABC transporter" evidence="9">
    <location>
        <begin position="2"/>
        <end position="43"/>
    </location>
</feature>
<keyword evidence="7" id="KW-1278">Translocase</keyword>
<dbReference type="PANTHER" id="PTHR43553:SF27">
    <property type="entry name" value="ENERGY-COUPLING FACTOR TRANSPORTER ATP-BINDING PROTEIN ECFA2"/>
    <property type="match status" value="1"/>
</dbReference>
<protein>
    <submittedName>
        <fullName evidence="10">ABC transporter ATP-binding protein</fullName>
        <ecNumber evidence="10">3.6.3.-</ecNumber>
    </submittedName>
</protein>
<dbReference type="EC" id="3.6.3.-" evidence="10"/>
<comment type="similarity">
    <text evidence="2">Belongs to the ABC transporter superfamily.</text>
</comment>
<feature type="non-terminal residue" evidence="10">
    <location>
        <position position="44"/>
    </location>
</feature>
<evidence type="ECO:0000256" key="3">
    <source>
        <dbReference type="ARBA" id="ARBA00022448"/>
    </source>
</evidence>
<gene>
    <name evidence="10" type="primary">ecfA1</name>
    <name evidence="10" type="ORF">NCTC10124_01393</name>
</gene>
<evidence type="ECO:0000256" key="7">
    <source>
        <dbReference type="ARBA" id="ARBA00022967"/>
    </source>
</evidence>
<sequence length="44" mass="4759">MHGIDFEVNQGEYVGIIGQTGSGKTTLIEHLNALLMPTTGTVEW</sequence>
<dbReference type="Pfam" id="PF00005">
    <property type="entry name" value="ABC_tran"/>
    <property type="match status" value="1"/>
</dbReference>
<organism evidence="10 11">
    <name type="scientific">Mycoplasmopsis synoviae</name>
    <name type="common">Mycoplasma synoviae</name>
    <dbReference type="NCBI Taxonomy" id="2109"/>
    <lineage>
        <taxon>Bacteria</taxon>
        <taxon>Bacillati</taxon>
        <taxon>Mycoplasmatota</taxon>
        <taxon>Mycoplasmoidales</taxon>
        <taxon>Metamycoplasmataceae</taxon>
        <taxon>Mycoplasmopsis</taxon>
    </lineage>
</organism>
<keyword evidence="10" id="KW-0378">Hydrolase</keyword>
<dbReference type="InterPro" id="IPR027417">
    <property type="entry name" value="P-loop_NTPase"/>
</dbReference>
<keyword evidence="8" id="KW-0472">Membrane</keyword>
<keyword evidence="3" id="KW-0813">Transport</keyword>
<evidence type="ECO:0000256" key="8">
    <source>
        <dbReference type="ARBA" id="ARBA00023136"/>
    </source>
</evidence>
<dbReference type="Gene3D" id="3.40.50.300">
    <property type="entry name" value="P-loop containing nucleotide triphosphate hydrolases"/>
    <property type="match status" value="1"/>
</dbReference>
<evidence type="ECO:0000313" key="10">
    <source>
        <dbReference type="EMBL" id="SYV93639.1"/>
    </source>
</evidence>
<keyword evidence="6 10" id="KW-0067">ATP-binding</keyword>
<dbReference type="SUPFAM" id="SSF52540">
    <property type="entry name" value="P-loop containing nucleoside triphosphate hydrolases"/>
    <property type="match status" value="1"/>
</dbReference>
<dbReference type="InterPro" id="IPR003439">
    <property type="entry name" value="ABC_transporter-like_ATP-bd"/>
</dbReference>
<keyword evidence="4" id="KW-1003">Cell membrane</keyword>
<dbReference type="PANTHER" id="PTHR43553">
    <property type="entry name" value="HEAVY METAL TRANSPORTER"/>
    <property type="match status" value="1"/>
</dbReference>
<evidence type="ECO:0000256" key="6">
    <source>
        <dbReference type="ARBA" id="ARBA00022840"/>
    </source>
</evidence>